<evidence type="ECO:0000313" key="2">
    <source>
        <dbReference type="Proteomes" id="UP000314294"/>
    </source>
</evidence>
<gene>
    <name evidence="1" type="ORF">EYF80_045608</name>
</gene>
<comment type="caution">
    <text evidence="1">The sequence shown here is derived from an EMBL/GenBank/DDBJ whole genome shotgun (WGS) entry which is preliminary data.</text>
</comment>
<accession>A0A4Z2FT48</accession>
<reference evidence="1 2" key="1">
    <citation type="submission" date="2019-03" db="EMBL/GenBank/DDBJ databases">
        <title>First draft genome of Liparis tanakae, snailfish: a comprehensive survey of snailfish specific genes.</title>
        <authorList>
            <person name="Kim W."/>
            <person name="Song I."/>
            <person name="Jeong J.-H."/>
            <person name="Kim D."/>
            <person name="Kim S."/>
            <person name="Ryu S."/>
            <person name="Song J.Y."/>
            <person name="Lee S.K."/>
        </authorList>
    </citation>
    <scope>NUCLEOTIDE SEQUENCE [LARGE SCALE GENOMIC DNA]</scope>
    <source>
        <tissue evidence="1">Muscle</tissue>
    </source>
</reference>
<dbReference type="EMBL" id="SRLO01000918">
    <property type="protein sequence ID" value="TNN44191.1"/>
    <property type="molecule type" value="Genomic_DNA"/>
</dbReference>
<sequence>MLDCGGGPLAQARFIHEVIAHRWSGFDLHLKVGSGLGFGSVLFVPGPHPPPPGPREWFGQQNDVVFGIVASLQT</sequence>
<name>A0A4Z2FT48_9TELE</name>
<evidence type="ECO:0000313" key="1">
    <source>
        <dbReference type="EMBL" id="TNN44191.1"/>
    </source>
</evidence>
<dbReference type="Proteomes" id="UP000314294">
    <property type="component" value="Unassembled WGS sequence"/>
</dbReference>
<keyword evidence="2" id="KW-1185">Reference proteome</keyword>
<dbReference type="AlphaFoldDB" id="A0A4Z2FT48"/>
<protein>
    <submittedName>
        <fullName evidence="1">Uncharacterized protein</fullName>
    </submittedName>
</protein>
<organism evidence="1 2">
    <name type="scientific">Liparis tanakae</name>
    <name type="common">Tanaka's snailfish</name>
    <dbReference type="NCBI Taxonomy" id="230148"/>
    <lineage>
        <taxon>Eukaryota</taxon>
        <taxon>Metazoa</taxon>
        <taxon>Chordata</taxon>
        <taxon>Craniata</taxon>
        <taxon>Vertebrata</taxon>
        <taxon>Euteleostomi</taxon>
        <taxon>Actinopterygii</taxon>
        <taxon>Neopterygii</taxon>
        <taxon>Teleostei</taxon>
        <taxon>Neoteleostei</taxon>
        <taxon>Acanthomorphata</taxon>
        <taxon>Eupercaria</taxon>
        <taxon>Perciformes</taxon>
        <taxon>Cottioidei</taxon>
        <taxon>Cottales</taxon>
        <taxon>Liparidae</taxon>
        <taxon>Liparis</taxon>
    </lineage>
</organism>
<proteinExistence type="predicted"/>